<keyword evidence="5 9" id="KW-0255">Endonuclease</keyword>
<evidence type="ECO:0000256" key="2">
    <source>
        <dbReference type="ARBA" id="ARBA00009959"/>
    </source>
</evidence>
<keyword evidence="3 9" id="KW-0540">Nuclease</keyword>
<keyword evidence="8 9" id="KW-0051">Antiviral defense</keyword>
<organism evidence="10 11">
    <name type="scientific">Apilactobacillus bombintestini</name>
    <dbReference type="NCBI Taxonomy" id="2419772"/>
    <lineage>
        <taxon>Bacteria</taxon>
        <taxon>Bacillati</taxon>
        <taxon>Bacillota</taxon>
        <taxon>Bacilli</taxon>
        <taxon>Lactobacillales</taxon>
        <taxon>Lactobacillaceae</taxon>
        <taxon>Apilactobacillus</taxon>
    </lineage>
</organism>
<sequence length="108" mass="12810">MNTNNFMRLIVMFDLPVVEKEDRRNAAHFRQFLIKNGYIMLQYSVYYRIVNGLDMAKKHEKKLKNVVPHKGSIRVLRITEKQFNSMKILAGYKSDNENKINSNLLTKF</sequence>
<evidence type="ECO:0000256" key="7">
    <source>
        <dbReference type="ARBA" id="ARBA00022842"/>
    </source>
</evidence>
<comment type="function">
    <text evidence="9">CRISPR (clustered regularly interspaced short palindromic repeat), is an adaptive immune system that provides protection against mobile genetic elements (viruses, transposable elements and conjugative plasmids). CRISPR clusters contain sequences complementary to antecedent mobile elements and target invading nucleic acids. CRISPR clusters are transcribed and processed into CRISPR RNA (crRNA). Functions as a ssRNA-specific endoribonuclease. Involved in the integration of spacer DNA into the CRISPR cassette.</text>
</comment>
<dbReference type="GO" id="GO:0051607">
    <property type="term" value="P:defense response to virus"/>
    <property type="evidence" value="ECO:0007669"/>
    <property type="project" value="UniProtKB-UniRule"/>
</dbReference>
<dbReference type="CDD" id="cd09638">
    <property type="entry name" value="Cas2_I_II_III"/>
    <property type="match status" value="1"/>
</dbReference>
<dbReference type="EMBL" id="CP032626">
    <property type="protein sequence ID" value="AYF91984.1"/>
    <property type="molecule type" value="Genomic_DNA"/>
</dbReference>
<keyword evidence="7 9" id="KW-0460">Magnesium</keyword>
<dbReference type="EC" id="3.1.-.-" evidence="9"/>
<keyword evidence="6 9" id="KW-0378">Hydrolase</keyword>
<keyword evidence="4 9" id="KW-0479">Metal-binding</keyword>
<evidence type="ECO:0000313" key="10">
    <source>
        <dbReference type="EMBL" id="AYF91984.1"/>
    </source>
</evidence>
<evidence type="ECO:0000256" key="4">
    <source>
        <dbReference type="ARBA" id="ARBA00022723"/>
    </source>
</evidence>
<evidence type="ECO:0000256" key="9">
    <source>
        <dbReference type="HAMAP-Rule" id="MF_01471"/>
    </source>
</evidence>
<proteinExistence type="inferred from homology"/>
<dbReference type="InterPro" id="IPR021127">
    <property type="entry name" value="CRISPR_associated_Cas2"/>
</dbReference>
<dbReference type="GO" id="GO:0046872">
    <property type="term" value="F:metal ion binding"/>
    <property type="evidence" value="ECO:0007669"/>
    <property type="project" value="UniProtKB-UniRule"/>
</dbReference>
<evidence type="ECO:0000256" key="3">
    <source>
        <dbReference type="ARBA" id="ARBA00022722"/>
    </source>
</evidence>
<dbReference type="Gene3D" id="3.30.70.240">
    <property type="match status" value="1"/>
</dbReference>
<protein>
    <recommendedName>
        <fullName evidence="9">CRISPR-associated endoribonuclease Cas2</fullName>
        <ecNumber evidence="9">3.1.-.-</ecNumber>
    </recommendedName>
</protein>
<gene>
    <name evidence="9 10" type="primary">cas2</name>
    <name evidence="10" type="ORF">D7I45_00015</name>
</gene>
<dbReference type="AlphaFoldDB" id="A0A387AMU4"/>
<dbReference type="KEGG" id="abom:D7I45_00015"/>
<comment type="cofactor">
    <cofactor evidence="1 9">
        <name>Mg(2+)</name>
        <dbReference type="ChEBI" id="CHEBI:18420"/>
    </cofactor>
</comment>
<dbReference type="GO" id="GO:0004521">
    <property type="term" value="F:RNA endonuclease activity"/>
    <property type="evidence" value="ECO:0007669"/>
    <property type="project" value="InterPro"/>
</dbReference>
<feature type="binding site" evidence="9">
    <location>
        <position position="14"/>
    </location>
    <ligand>
        <name>Mg(2+)</name>
        <dbReference type="ChEBI" id="CHEBI:18420"/>
        <note>catalytic</note>
    </ligand>
</feature>
<reference evidence="10 11" key="1">
    <citation type="submission" date="2018-09" db="EMBL/GenBank/DDBJ databases">
        <title>Genome sequencing of strain BHWM-4.</title>
        <authorList>
            <person name="Heo J."/>
            <person name="Kim S.-J."/>
            <person name="Kwon S.-W."/>
        </authorList>
    </citation>
    <scope>NUCLEOTIDE SEQUENCE [LARGE SCALE GENOMIC DNA]</scope>
    <source>
        <strain evidence="10 11">BHWM-4</strain>
    </source>
</reference>
<evidence type="ECO:0000256" key="1">
    <source>
        <dbReference type="ARBA" id="ARBA00001946"/>
    </source>
</evidence>
<evidence type="ECO:0000256" key="6">
    <source>
        <dbReference type="ARBA" id="ARBA00022801"/>
    </source>
</evidence>
<keyword evidence="11" id="KW-1185">Reference proteome</keyword>
<dbReference type="GO" id="GO:0016787">
    <property type="term" value="F:hydrolase activity"/>
    <property type="evidence" value="ECO:0007669"/>
    <property type="project" value="UniProtKB-KW"/>
</dbReference>
<dbReference type="Proteomes" id="UP000272003">
    <property type="component" value="Chromosome"/>
</dbReference>
<comment type="similarity">
    <text evidence="2 9">Belongs to the CRISPR-associated endoribonuclease Cas2 protein family.</text>
</comment>
<evidence type="ECO:0000313" key="11">
    <source>
        <dbReference type="Proteomes" id="UP000272003"/>
    </source>
</evidence>
<evidence type="ECO:0000256" key="5">
    <source>
        <dbReference type="ARBA" id="ARBA00022759"/>
    </source>
</evidence>
<evidence type="ECO:0000256" key="8">
    <source>
        <dbReference type="ARBA" id="ARBA00023118"/>
    </source>
</evidence>
<dbReference type="NCBIfam" id="TIGR01573">
    <property type="entry name" value="cas2"/>
    <property type="match status" value="1"/>
</dbReference>
<dbReference type="GO" id="GO:0043571">
    <property type="term" value="P:maintenance of CRISPR repeat elements"/>
    <property type="evidence" value="ECO:0007669"/>
    <property type="project" value="UniProtKB-UniRule"/>
</dbReference>
<dbReference type="Pfam" id="PF09827">
    <property type="entry name" value="CRISPR_Cas2"/>
    <property type="match status" value="1"/>
</dbReference>
<dbReference type="SUPFAM" id="SSF143430">
    <property type="entry name" value="TTP0101/SSO1404-like"/>
    <property type="match status" value="1"/>
</dbReference>
<dbReference type="InterPro" id="IPR019199">
    <property type="entry name" value="Virulence_VapD/CRISPR_Cas2"/>
</dbReference>
<accession>A0A387AMU4</accession>
<dbReference type="HAMAP" id="MF_01471">
    <property type="entry name" value="Cas2"/>
    <property type="match status" value="1"/>
</dbReference>
<dbReference type="OrthoDB" id="9791737at2"/>
<name>A0A387AMU4_9LACO</name>
<comment type="subunit">
    <text evidence="9">Homodimer, forms a heterotetramer with a Cas1 homodimer.</text>
</comment>